<feature type="domain" description="Dynein heavy chain tail" evidence="1">
    <location>
        <begin position="177"/>
        <end position="469"/>
    </location>
</feature>
<dbReference type="GO" id="GO:0005858">
    <property type="term" value="C:axonemal dynein complex"/>
    <property type="evidence" value="ECO:0007669"/>
    <property type="project" value="TreeGrafter"/>
</dbReference>
<name>A0A4W3IFZ7_CALMI</name>
<dbReference type="Ensembl" id="ENSCMIT00000029639.1">
    <property type="protein sequence ID" value="ENSCMIP00000029174.1"/>
    <property type="gene ID" value="ENSCMIG00000012639.1"/>
</dbReference>
<dbReference type="GO" id="GO:0051959">
    <property type="term" value="F:dynein light intermediate chain binding"/>
    <property type="evidence" value="ECO:0007669"/>
    <property type="project" value="InterPro"/>
</dbReference>
<reference evidence="3" key="3">
    <citation type="journal article" date="2014" name="Nature">
        <title>Elephant shark genome provides unique insights into gnathostome evolution.</title>
        <authorList>
            <consortium name="International Elephant Shark Genome Sequencing Consortium"/>
            <person name="Venkatesh B."/>
            <person name="Lee A.P."/>
            <person name="Ravi V."/>
            <person name="Maurya A.K."/>
            <person name="Lian M.M."/>
            <person name="Swann J.B."/>
            <person name="Ohta Y."/>
            <person name="Flajnik M.F."/>
            <person name="Sutoh Y."/>
            <person name="Kasahara M."/>
            <person name="Hoon S."/>
            <person name="Gangu V."/>
            <person name="Roy S.W."/>
            <person name="Irimia M."/>
            <person name="Korzh V."/>
            <person name="Kondrychyn I."/>
            <person name="Lim Z.W."/>
            <person name="Tay B.H."/>
            <person name="Tohari S."/>
            <person name="Kong K.W."/>
            <person name="Ho S."/>
            <person name="Lorente-Galdos B."/>
            <person name="Quilez J."/>
            <person name="Marques-Bonet T."/>
            <person name="Raney B.J."/>
            <person name="Ingham P.W."/>
            <person name="Tay A."/>
            <person name="Hillier L.W."/>
            <person name="Minx P."/>
            <person name="Boehm T."/>
            <person name="Wilson R.K."/>
            <person name="Brenner S."/>
            <person name="Warren W.C."/>
        </authorList>
    </citation>
    <scope>NUCLEOTIDE SEQUENCE [LARGE SCALE GENOMIC DNA]</scope>
</reference>
<dbReference type="STRING" id="7868.ENSCMIP00000029174"/>
<sequence>VEESFDLIGIKHERIDFIKEQVFQSLKLKSEKWNRFMAVEENQRLLIDFLDQAQPGKLLLFTGPGGALNVPLTLKTKILYVFKKCWESLPDSDILFGAYHVLCLPSCICSQVLVPVLSNINNHSGWPQAVSQDLNKYMEIIRSNTLVIRGQVQGKTILALDCLFILCSLPQMDRAVLHSIESMVIQWTHQIADVMKQDSAHILLEELNPVPNAEIDFWTARKENMFGIYSQIQDPKVCKIATILKMVKSSYYSTFRDLTLRVTEAVSEAQDIELHLRPLKRHLAHLEEVNFSEVEPLIPPLFHTICLIWSHSKYYCFPPRIIVLLQEFCNLLINQALNYLTPEEIFKVELEEAQEKVRITIHILRSFKTCFHQHQLNISDYYSNSTAVKPWTFPPQLIFARLDRFFDRLLKIEELFVTATEFLKLEKIVIGGSKGKLLSEKVYSMNDEFQEGWRIFEESKYDPLDYTNMVLLCFKLFELYKLVTPVRRQYYLNMFCFCKYISLTSLFLLQLKSNCAALNKNMPHTAGNLKWSQELRERLLSQRNQFRHINHP</sequence>
<reference evidence="3" key="2">
    <citation type="journal article" date="2007" name="PLoS Biol.">
        <title>Survey sequencing and comparative analysis of the elephant shark (Callorhinchus milii) genome.</title>
        <authorList>
            <person name="Venkatesh B."/>
            <person name="Kirkness E.F."/>
            <person name="Loh Y.H."/>
            <person name="Halpern A.L."/>
            <person name="Lee A.P."/>
            <person name="Johnson J."/>
            <person name="Dandona N."/>
            <person name="Viswanathan L.D."/>
            <person name="Tay A."/>
            <person name="Venter J.C."/>
            <person name="Strausberg R.L."/>
            <person name="Brenner S."/>
        </authorList>
    </citation>
    <scope>NUCLEOTIDE SEQUENCE [LARGE SCALE GENOMIC DNA]</scope>
</reference>
<dbReference type="GO" id="GO:0007018">
    <property type="term" value="P:microtubule-based movement"/>
    <property type="evidence" value="ECO:0007669"/>
    <property type="project" value="InterPro"/>
</dbReference>
<dbReference type="OMA" id="FLDHIWS"/>
<reference evidence="3" key="1">
    <citation type="journal article" date="2006" name="Science">
        <title>Ancient noncoding elements conserved in the human genome.</title>
        <authorList>
            <person name="Venkatesh B."/>
            <person name="Kirkness E.F."/>
            <person name="Loh Y.H."/>
            <person name="Halpern A.L."/>
            <person name="Lee A.P."/>
            <person name="Johnson J."/>
            <person name="Dandona N."/>
            <person name="Viswanathan L.D."/>
            <person name="Tay A."/>
            <person name="Venter J.C."/>
            <person name="Strausberg R.L."/>
            <person name="Brenner S."/>
        </authorList>
    </citation>
    <scope>NUCLEOTIDE SEQUENCE [LARGE SCALE GENOMIC DNA]</scope>
</reference>
<dbReference type="GeneTree" id="ENSGT00940000154076"/>
<reference evidence="2" key="4">
    <citation type="submission" date="2025-08" db="UniProtKB">
        <authorList>
            <consortium name="Ensembl"/>
        </authorList>
    </citation>
    <scope>IDENTIFICATION</scope>
</reference>
<proteinExistence type="predicted"/>
<dbReference type="PANTHER" id="PTHR46532">
    <property type="entry name" value="MALE FERTILITY FACTOR KL5"/>
    <property type="match status" value="1"/>
</dbReference>
<evidence type="ECO:0000259" key="1">
    <source>
        <dbReference type="Pfam" id="PF08385"/>
    </source>
</evidence>
<dbReference type="InterPro" id="IPR013594">
    <property type="entry name" value="Dynein_heavy_tail"/>
</dbReference>
<evidence type="ECO:0000313" key="2">
    <source>
        <dbReference type="Ensembl" id="ENSCMIP00000029174.1"/>
    </source>
</evidence>
<dbReference type="InterPro" id="IPR026983">
    <property type="entry name" value="DHC"/>
</dbReference>
<dbReference type="PANTHER" id="PTHR46532:SF11">
    <property type="entry name" value="DYNEIN AXONEMAL HEAVY CHAIN 12"/>
    <property type="match status" value="1"/>
</dbReference>
<protein>
    <recommendedName>
        <fullName evidence="1">Dynein heavy chain tail domain-containing protein</fullName>
    </recommendedName>
</protein>
<reference evidence="2" key="5">
    <citation type="submission" date="2025-09" db="UniProtKB">
        <authorList>
            <consortium name="Ensembl"/>
        </authorList>
    </citation>
    <scope>IDENTIFICATION</scope>
</reference>
<dbReference type="Proteomes" id="UP000314986">
    <property type="component" value="Unassembled WGS sequence"/>
</dbReference>
<dbReference type="InParanoid" id="A0A4W3IFZ7"/>
<dbReference type="AlphaFoldDB" id="A0A4W3IFZ7"/>
<accession>A0A4W3IFZ7</accession>
<organism evidence="2 3">
    <name type="scientific">Callorhinchus milii</name>
    <name type="common">Ghost shark</name>
    <dbReference type="NCBI Taxonomy" id="7868"/>
    <lineage>
        <taxon>Eukaryota</taxon>
        <taxon>Metazoa</taxon>
        <taxon>Chordata</taxon>
        <taxon>Craniata</taxon>
        <taxon>Vertebrata</taxon>
        <taxon>Chondrichthyes</taxon>
        <taxon>Holocephali</taxon>
        <taxon>Chimaeriformes</taxon>
        <taxon>Callorhinchidae</taxon>
        <taxon>Callorhinchus</taxon>
    </lineage>
</organism>
<dbReference type="Pfam" id="PF08385">
    <property type="entry name" value="DHC_N1"/>
    <property type="match status" value="1"/>
</dbReference>
<dbReference type="GO" id="GO:0045505">
    <property type="term" value="F:dynein intermediate chain binding"/>
    <property type="evidence" value="ECO:0007669"/>
    <property type="project" value="InterPro"/>
</dbReference>
<evidence type="ECO:0000313" key="3">
    <source>
        <dbReference type="Proteomes" id="UP000314986"/>
    </source>
</evidence>
<keyword evidence="3" id="KW-1185">Reference proteome</keyword>